<dbReference type="EMBL" id="LR215064">
    <property type="protein sequence ID" value="VEV55890.1"/>
    <property type="molecule type" value="Genomic_DNA"/>
</dbReference>
<dbReference type="GeneID" id="59893004"/>
<dbReference type="VEuPathDB" id="PlasmoDB:PVVCY_0800490"/>
<dbReference type="AlphaFoldDB" id="A0A449BR04"/>
<organism evidence="1 2">
    <name type="scientific">Plasmodium vinckei vinckei</name>
    <dbReference type="NCBI Taxonomy" id="54757"/>
    <lineage>
        <taxon>Eukaryota</taxon>
        <taxon>Sar</taxon>
        <taxon>Alveolata</taxon>
        <taxon>Apicomplexa</taxon>
        <taxon>Aconoidasida</taxon>
        <taxon>Haemosporida</taxon>
        <taxon>Plasmodiidae</taxon>
        <taxon>Plasmodium</taxon>
        <taxon>Plasmodium (Vinckeia)</taxon>
    </lineage>
</organism>
<name>A0A449BR04_PLAVN</name>
<protein>
    <submittedName>
        <fullName evidence="1">Uncharacterized protein</fullName>
    </submittedName>
</protein>
<reference evidence="1 2" key="1">
    <citation type="submission" date="2019-01" db="EMBL/GenBank/DDBJ databases">
        <authorList>
            <person name="Ramaprasad A."/>
        </authorList>
    </citation>
    <scope>NUCLEOTIDE SEQUENCE [LARGE SCALE GENOMIC DNA]</scope>
</reference>
<evidence type="ECO:0000313" key="2">
    <source>
        <dbReference type="Proteomes" id="UP000290582"/>
    </source>
</evidence>
<proteinExistence type="predicted"/>
<dbReference type="KEGG" id="pvv:PVVCY_0800490"/>
<evidence type="ECO:0000313" key="1">
    <source>
        <dbReference type="EMBL" id="VEV55890.1"/>
    </source>
</evidence>
<accession>A0A449BR04</accession>
<dbReference type="OrthoDB" id="369753at2759"/>
<sequence>MFKNNNDEKCKKNLQNGIQVKKDLIKNINKSNNHIKRKWNKKNKAIQNNITNKDTVKCVLNKCIELKSYIITYKMNFKSILNDLFNEYMFLKRYMICNYNVYHKIKFYHCCNHSLKKLNNVLLILHTVIEKDDEYLLFELYDEIKNNLRLLYYVGRILSNNLTCIAYRKPVYVIITCVARIHTLLNCLLVSDPFKHIIPQISNLIRNI</sequence>
<gene>
    <name evidence="1" type="ORF">PVVCY_0800490</name>
</gene>
<dbReference type="Proteomes" id="UP000290582">
    <property type="component" value="Chromosome PVVCY_08"/>
</dbReference>
<dbReference type="RefSeq" id="XP_037490350.1">
    <property type="nucleotide sequence ID" value="XM_037634212.1"/>
</dbReference>